<name>B9J833_RHIR8</name>
<accession>B9J833</accession>
<feature type="transmembrane region" description="Helical" evidence="1">
    <location>
        <begin position="155"/>
        <end position="177"/>
    </location>
</feature>
<sequence length="251" mass="26462">MNSLTPILSTLMASFLGSFVEVVEAFTIVLAVGVTRSWRPALIGAALALALLAALVLVFGPLLALIPIHTMQFVIGVLLILFGMRWLRKAILRSLGVIALHDEAAAFTKETAALRQQSDDRRADYLAGLASFKAVLLEGVEVVFIVIAVGGAHGMTLYAGLGALAAFVLVMLIGLLVHRPLATVPENTLKFVVGLMLTSFGIFWTGEGIGADWPGADLALIAIFAIVSLVSFIIVRSLRGSTGKPTAKAAQ</sequence>
<dbReference type="eggNOG" id="COG4280">
    <property type="taxonomic scope" value="Bacteria"/>
</dbReference>
<feature type="transmembrane region" description="Helical" evidence="1">
    <location>
        <begin position="189"/>
        <end position="206"/>
    </location>
</feature>
<feature type="transmembrane region" description="Helical" evidence="1">
    <location>
        <begin position="125"/>
        <end position="149"/>
    </location>
</feature>
<reference evidence="2 3" key="1">
    <citation type="journal article" date="2009" name="J. Bacteriol.">
        <title>Genome sequences of three Agrobacterium biovars help elucidate the evolution of multichromosome genomes in bacteria.</title>
        <authorList>
            <person name="Slater S.C."/>
            <person name="Goldman B.S."/>
            <person name="Goodner B."/>
            <person name="Setubal J.C."/>
            <person name="Farrand S.K."/>
            <person name="Nester E.W."/>
            <person name="Burr T.J."/>
            <person name="Banta L."/>
            <person name="Dickerman A.W."/>
            <person name="Paulsen I."/>
            <person name="Otten L."/>
            <person name="Suen G."/>
            <person name="Welch R."/>
            <person name="Almeida N.F."/>
            <person name="Arnold F."/>
            <person name="Burton O.T."/>
            <person name="Du Z."/>
            <person name="Ewing A."/>
            <person name="Godsy E."/>
            <person name="Heisel S."/>
            <person name="Houmiel K.L."/>
            <person name="Jhaveri J."/>
            <person name="Lu J."/>
            <person name="Miller N.M."/>
            <person name="Norton S."/>
            <person name="Chen Q."/>
            <person name="Phoolcharoen W."/>
            <person name="Ohlin V."/>
            <person name="Ondrusek D."/>
            <person name="Pride N."/>
            <person name="Stricklin S.L."/>
            <person name="Sun J."/>
            <person name="Wheeler C."/>
            <person name="Wilson L."/>
            <person name="Zhu H."/>
            <person name="Wood D.W."/>
        </authorList>
    </citation>
    <scope>NUCLEOTIDE SEQUENCE [LARGE SCALE GENOMIC DNA]</scope>
    <source>
        <strain evidence="3">K84 / ATCC BAA-868</strain>
    </source>
</reference>
<dbReference type="KEGG" id="ara:Arad_3384"/>
<gene>
    <name evidence="2" type="primary">mntH</name>
    <name evidence="2" type="ordered locus">Arad_3384</name>
</gene>
<keyword evidence="1" id="KW-0812">Transmembrane</keyword>
<feature type="transmembrane region" description="Helical" evidence="1">
    <location>
        <begin position="218"/>
        <end position="238"/>
    </location>
</feature>
<feature type="transmembrane region" description="Helical" evidence="1">
    <location>
        <begin position="12"/>
        <end position="34"/>
    </location>
</feature>
<evidence type="ECO:0000313" key="3">
    <source>
        <dbReference type="Proteomes" id="UP000001600"/>
    </source>
</evidence>
<dbReference type="HOGENOM" id="CLU_1093150_0_0_5"/>
<dbReference type="RefSeq" id="WP_012652063.1">
    <property type="nucleotide sequence ID" value="NC_011985.1"/>
</dbReference>
<feature type="transmembrane region" description="Helical" evidence="1">
    <location>
        <begin position="70"/>
        <end position="87"/>
    </location>
</feature>
<dbReference type="STRING" id="311403.Arad_3384"/>
<evidence type="ECO:0000313" key="2">
    <source>
        <dbReference type="EMBL" id="ACM27354.1"/>
    </source>
</evidence>
<dbReference type="Proteomes" id="UP000001600">
    <property type="component" value="Chromosome 1"/>
</dbReference>
<keyword evidence="1" id="KW-1133">Transmembrane helix</keyword>
<protein>
    <submittedName>
        <fullName evidence="2">Manganese transporter protein</fullName>
    </submittedName>
</protein>
<keyword evidence="1" id="KW-0472">Membrane</keyword>
<dbReference type="EMBL" id="CP000628">
    <property type="protein sequence ID" value="ACM27354.1"/>
    <property type="molecule type" value="Genomic_DNA"/>
</dbReference>
<dbReference type="AlphaFoldDB" id="B9J833"/>
<evidence type="ECO:0000256" key="1">
    <source>
        <dbReference type="SAM" id="Phobius"/>
    </source>
</evidence>
<proteinExistence type="predicted"/>
<feature type="transmembrane region" description="Helical" evidence="1">
    <location>
        <begin position="41"/>
        <end position="64"/>
    </location>
</feature>
<organism evidence="2 3">
    <name type="scientific">Rhizobium rhizogenes (strain K84 / ATCC BAA-868)</name>
    <name type="common">Agrobacterium radiobacter</name>
    <dbReference type="NCBI Taxonomy" id="311403"/>
    <lineage>
        <taxon>Bacteria</taxon>
        <taxon>Pseudomonadati</taxon>
        <taxon>Pseudomonadota</taxon>
        <taxon>Alphaproteobacteria</taxon>
        <taxon>Hyphomicrobiales</taxon>
        <taxon>Rhizobiaceae</taxon>
        <taxon>Rhizobium/Agrobacterium group</taxon>
        <taxon>Rhizobium</taxon>
    </lineage>
</organism>